<sequence length="326" mass="37584">MNAMKESILVEPKLEVEPEGSRKVTTPLTSEGRISQPGQAASHKNKGESCKVRQQHWEAQWQEFLRTLHPGRGGNPVIMSEASPWEDPKGFLASFEQVAAACRWPRGEWTARLRPALSGGAEEAFQTLDDRDQEDYEKVKAAILRGEALRMEMQRQHFRQFCCQEVGDPGRLYDQLHQLCLQWLRPERRTKEQILELLILEQFLVSLPLELRSWIQARRPDTCPQAVALVEDFLWSQEQTSSGSWQDSLKEEQMDFLHTEEKPLEAMKRENDEIEKGNILLKQPFLSPFLILQTSEGCKKLSQPCTPSELTYDTFPHDHCNIPMVM</sequence>
<evidence type="ECO:0000256" key="2">
    <source>
        <dbReference type="SAM" id="MobiDB-lite"/>
    </source>
</evidence>
<dbReference type="InterPro" id="IPR003309">
    <property type="entry name" value="SCAN_dom"/>
</dbReference>
<feature type="domain" description="SCAN box" evidence="3">
    <location>
        <begin position="155"/>
        <end position="233"/>
    </location>
</feature>
<dbReference type="Ensembl" id="ENSLLTT00000010397.1">
    <property type="protein sequence ID" value="ENSLLTP00000010025.1"/>
    <property type="gene ID" value="ENSLLTG00000007672.1"/>
</dbReference>
<dbReference type="AlphaFoldDB" id="A0A8C5S103"/>
<feature type="region of interest" description="Disordered" evidence="2">
    <location>
        <begin position="1"/>
        <end position="48"/>
    </location>
</feature>
<protein>
    <recommendedName>
        <fullName evidence="3">SCAN box domain-containing protein</fullName>
    </recommendedName>
</protein>
<dbReference type="Proteomes" id="UP000694406">
    <property type="component" value="Unplaced"/>
</dbReference>
<dbReference type="PROSITE" id="PS50804">
    <property type="entry name" value="SCAN_BOX"/>
    <property type="match status" value="1"/>
</dbReference>
<reference evidence="4" key="1">
    <citation type="submission" date="2025-08" db="UniProtKB">
        <authorList>
            <consortium name="Ensembl"/>
        </authorList>
    </citation>
    <scope>IDENTIFICATION</scope>
</reference>
<dbReference type="FunFam" id="1.10.4020.10:FF:000001">
    <property type="entry name" value="zinc finger protein 263 isoform X1"/>
    <property type="match status" value="1"/>
</dbReference>
<keyword evidence="1" id="KW-0539">Nucleus</keyword>
<feature type="compositionally biased region" description="Polar residues" evidence="2">
    <location>
        <begin position="23"/>
        <end position="39"/>
    </location>
</feature>
<dbReference type="PANTHER" id="PTHR45935">
    <property type="entry name" value="PROTEIN ZBED8-RELATED"/>
    <property type="match status" value="1"/>
</dbReference>
<dbReference type="PANTHER" id="PTHR45935:SF15">
    <property type="entry name" value="SCAN BOX DOMAIN-CONTAINING PROTEIN"/>
    <property type="match status" value="1"/>
</dbReference>
<proteinExistence type="predicted"/>
<dbReference type="SMART" id="SM00431">
    <property type="entry name" value="SCAN"/>
    <property type="match status" value="1"/>
</dbReference>
<dbReference type="SUPFAM" id="SSF47353">
    <property type="entry name" value="Retrovirus capsid dimerization domain-like"/>
    <property type="match status" value="1"/>
</dbReference>
<dbReference type="InterPro" id="IPR050916">
    <property type="entry name" value="SCAN-C2H2_zinc_finger"/>
</dbReference>
<organism evidence="4 5">
    <name type="scientific">Laticauda laticaudata</name>
    <name type="common">Blue-ringed sea krait</name>
    <name type="synonym">Blue-lipped sea krait</name>
    <dbReference type="NCBI Taxonomy" id="8630"/>
    <lineage>
        <taxon>Eukaryota</taxon>
        <taxon>Metazoa</taxon>
        <taxon>Chordata</taxon>
        <taxon>Craniata</taxon>
        <taxon>Vertebrata</taxon>
        <taxon>Euteleostomi</taxon>
        <taxon>Lepidosauria</taxon>
        <taxon>Squamata</taxon>
        <taxon>Bifurcata</taxon>
        <taxon>Unidentata</taxon>
        <taxon>Episquamata</taxon>
        <taxon>Toxicofera</taxon>
        <taxon>Serpentes</taxon>
        <taxon>Colubroidea</taxon>
        <taxon>Elapidae</taxon>
        <taxon>Laticaudinae</taxon>
        <taxon>Laticauda</taxon>
    </lineage>
</organism>
<reference evidence="4" key="2">
    <citation type="submission" date="2025-09" db="UniProtKB">
        <authorList>
            <consortium name="Ensembl"/>
        </authorList>
    </citation>
    <scope>IDENTIFICATION</scope>
</reference>
<dbReference type="InterPro" id="IPR038269">
    <property type="entry name" value="SCAN_sf"/>
</dbReference>
<evidence type="ECO:0000259" key="3">
    <source>
        <dbReference type="PROSITE" id="PS50804"/>
    </source>
</evidence>
<dbReference type="CDD" id="cd07936">
    <property type="entry name" value="SCAN"/>
    <property type="match status" value="1"/>
</dbReference>
<evidence type="ECO:0000313" key="4">
    <source>
        <dbReference type="Ensembl" id="ENSLLTP00000010025.1"/>
    </source>
</evidence>
<dbReference type="Gene3D" id="1.10.4020.10">
    <property type="entry name" value="DNA breaking-rejoining enzymes"/>
    <property type="match status" value="1"/>
</dbReference>
<evidence type="ECO:0000256" key="1">
    <source>
        <dbReference type="ARBA" id="ARBA00023242"/>
    </source>
</evidence>
<name>A0A8C5S103_LATLA</name>
<feature type="compositionally biased region" description="Basic and acidic residues" evidence="2">
    <location>
        <begin position="12"/>
        <end position="22"/>
    </location>
</feature>
<evidence type="ECO:0000313" key="5">
    <source>
        <dbReference type="Proteomes" id="UP000694406"/>
    </source>
</evidence>
<accession>A0A8C5S103</accession>
<dbReference type="Pfam" id="PF02023">
    <property type="entry name" value="SCAN"/>
    <property type="match status" value="1"/>
</dbReference>
<keyword evidence="5" id="KW-1185">Reference proteome</keyword>
<dbReference type="GeneTree" id="ENSGT00940000154715"/>